<evidence type="ECO:0000313" key="2">
    <source>
        <dbReference type="Proteomes" id="UP000258501"/>
    </source>
</evidence>
<reference evidence="1 2" key="1">
    <citation type="submission" date="2013-02" db="EMBL/GenBank/DDBJ databases">
        <authorList>
            <person name="Lukaszewicz M."/>
            <person name="Biegalska A."/>
            <person name="Krasowska A."/>
        </authorList>
    </citation>
    <scope>NUCLEOTIDE SEQUENCE [LARGE SCALE GENOMIC DNA]</scope>
</reference>
<evidence type="ECO:0000313" key="1">
    <source>
        <dbReference type="EMBL" id="AGK86865.1"/>
    </source>
</evidence>
<dbReference type="EMBL" id="KC699836">
    <property type="protein sequence ID" value="AGK86865.1"/>
    <property type="molecule type" value="Genomic_DNA"/>
</dbReference>
<organism evidence="1 2">
    <name type="scientific">Bacillus phage SIOphi</name>
    <dbReference type="NCBI Taxonomy" id="1285382"/>
    <lineage>
        <taxon>Viruses</taxon>
        <taxon>Duplodnaviria</taxon>
        <taxon>Heunggongvirae</taxon>
        <taxon>Uroviricota</taxon>
        <taxon>Caudoviricetes</taxon>
        <taxon>Herelleviridae</taxon>
        <taxon>Bastillevirinae</taxon>
        <taxon>Siophivirus</taxon>
        <taxon>Siophivirus SIOphi</taxon>
    </lineage>
</organism>
<name>R4JMM1_9CAUD</name>
<sequence>MRVDNVEIRKVEYEKLVHLEIEHPVDNSIDTVEIGLCSVRASDDIRIKYDFDRGGWVIYQPKGYFTEVSRSSGRIVEEYHEEWIESAFCPSWKNQPEDK</sequence>
<dbReference type="Proteomes" id="UP000258501">
    <property type="component" value="Segment"/>
</dbReference>
<gene>
    <name evidence="1" type="ORF">SIOphi_00285</name>
</gene>
<proteinExistence type="predicted"/>
<accession>R4JMM1</accession>
<keyword evidence="2" id="KW-1185">Reference proteome</keyword>
<protein>
    <submittedName>
        <fullName evidence="1">Uncharacterized protein</fullName>
    </submittedName>
</protein>